<dbReference type="EMBL" id="GBRH01169022">
    <property type="protein sequence ID" value="JAE28874.1"/>
    <property type="molecule type" value="Transcribed_RNA"/>
</dbReference>
<reference evidence="1" key="1">
    <citation type="submission" date="2014-09" db="EMBL/GenBank/DDBJ databases">
        <authorList>
            <person name="Magalhaes I.L.F."/>
            <person name="Oliveira U."/>
            <person name="Santos F.R."/>
            <person name="Vidigal T.H.D.A."/>
            <person name="Brescovit A.D."/>
            <person name="Santos A.J."/>
        </authorList>
    </citation>
    <scope>NUCLEOTIDE SEQUENCE</scope>
    <source>
        <tissue evidence="1">Shoot tissue taken approximately 20 cm above the soil surface</tissue>
    </source>
</reference>
<accession>A0A0A9GZA6</accession>
<sequence length="45" mass="5328">MGVPKIPTPWPDLHHRALQRYMQVDRASFVLIIGPNSKRRRFDIN</sequence>
<organism evidence="1">
    <name type="scientific">Arundo donax</name>
    <name type="common">Giant reed</name>
    <name type="synonym">Donax arundinaceus</name>
    <dbReference type="NCBI Taxonomy" id="35708"/>
    <lineage>
        <taxon>Eukaryota</taxon>
        <taxon>Viridiplantae</taxon>
        <taxon>Streptophyta</taxon>
        <taxon>Embryophyta</taxon>
        <taxon>Tracheophyta</taxon>
        <taxon>Spermatophyta</taxon>
        <taxon>Magnoliopsida</taxon>
        <taxon>Liliopsida</taxon>
        <taxon>Poales</taxon>
        <taxon>Poaceae</taxon>
        <taxon>PACMAD clade</taxon>
        <taxon>Arundinoideae</taxon>
        <taxon>Arundineae</taxon>
        <taxon>Arundo</taxon>
    </lineage>
</organism>
<reference evidence="1" key="2">
    <citation type="journal article" date="2015" name="Data Brief">
        <title>Shoot transcriptome of the giant reed, Arundo donax.</title>
        <authorList>
            <person name="Barrero R.A."/>
            <person name="Guerrero F.D."/>
            <person name="Moolhuijzen P."/>
            <person name="Goolsby J.A."/>
            <person name="Tidwell J."/>
            <person name="Bellgard S.E."/>
            <person name="Bellgard M.I."/>
        </authorList>
    </citation>
    <scope>NUCLEOTIDE SEQUENCE</scope>
    <source>
        <tissue evidence="1">Shoot tissue taken approximately 20 cm above the soil surface</tissue>
    </source>
</reference>
<proteinExistence type="predicted"/>
<dbReference type="AlphaFoldDB" id="A0A0A9GZA6"/>
<protein>
    <submittedName>
        <fullName evidence="1">Uncharacterized protein</fullName>
    </submittedName>
</protein>
<evidence type="ECO:0000313" key="1">
    <source>
        <dbReference type="EMBL" id="JAE28874.1"/>
    </source>
</evidence>
<name>A0A0A9GZA6_ARUDO</name>